<dbReference type="PROSITE" id="PS51257">
    <property type="entry name" value="PROKAR_LIPOPROTEIN"/>
    <property type="match status" value="1"/>
</dbReference>
<dbReference type="STRING" id="418702.BJN45_16985"/>
<gene>
    <name evidence="2" type="ORF">BJN45_16985</name>
</gene>
<evidence type="ECO:0000313" key="2">
    <source>
        <dbReference type="EMBL" id="OMG51703.1"/>
    </source>
</evidence>
<dbReference type="RefSeq" id="WP_076097423.1">
    <property type="nucleotide sequence ID" value="NZ_MTHD01000008.1"/>
</dbReference>
<organism evidence="2 3">
    <name type="scientific">Azonexus hydrophilus</name>
    <dbReference type="NCBI Taxonomy" id="418702"/>
    <lineage>
        <taxon>Bacteria</taxon>
        <taxon>Pseudomonadati</taxon>
        <taxon>Pseudomonadota</taxon>
        <taxon>Betaproteobacteria</taxon>
        <taxon>Rhodocyclales</taxon>
        <taxon>Azonexaceae</taxon>
        <taxon>Azonexus</taxon>
    </lineage>
</organism>
<evidence type="ECO:0000256" key="1">
    <source>
        <dbReference type="SAM" id="SignalP"/>
    </source>
</evidence>
<reference evidence="2 3" key="1">
    <citation type="submission" date="2016-10" db="EMBL/GenBank/DDBJ databases">
        <title>Alkaliphiles isolated from bioreactors.</title>
        <authorList>
            <person name="Salah Z."/>
            <person name="Rout S.P."/>
            <person name="Humphreys P.N."/>
        </authorList>
    </citation>
    <scope>NUCLEOTIDE SEQUENCE [LARGE SCALE GENOMIC DNA]</scope>
    <source>
        <strain evidence="2 3">ZS02</strain>
    </source>
</reference>
<proteinExistence type="predicted"/>
<keyword evidence="1" id="KW-0732">Signal</keyword>
<feature type="signal peptide" evidence="1">
    <location>
        <begin position="1"/>
        <end position="19"/>
    </location>
</feature>
<dbReference type="Proteomes" id="UP000187526">
    <property type="component" value="Unassembled WGS sequence"/>
</dbReference>
<sequence length="171" mass="19399">MRAAAYLLTAILLAACATGGDLASANLGIADIEQRMGQPVMRWHDADGGETLVYPEGPQGYRTWFVRSDASGRIIARQNVLAGEQFAKIQPQMSEEEVLRLLGPPVPHWTIYYKARDELVWEWRYCNDWNEPARFNVMFDGTTRRVRSTYAASEDLRGIHGFSRFLGWCGR</sequence>
<accession>A0A1R1HZ06</accession>
<evidence type="ECO:0000313" key="3">
    <source>
        <dbReference type="Proteomes" id="UP000187526"/>
    </source>
</evidence>
<name>A0A1R1HZ06_9RHOO</name>
<protein>
    <recommendedName>
        <fullName evidence="4">Lipoprotein SmpA/OmlA domain-containing protein</fullName>
    </recommendedName>
</protein>
<dbReference type="EMBL" id="MTHD01000008">
    <property type="protein sequence ID" value="OMG51703.1"/>
    <property type="molecule type" value="Genomic_DNA"/>
</dbReference>
<dbReference type="OrthoDB" id="5297256at2"/>
<evidence type="ECO:0008006" key="4">
    <source>
        <dbReference type="Google" id="ProtNLM"/>
    </source>
</evidence>
<comment type="caution">
    <text evidence="2">The sequence shown here is derived from an EMBL/GenBank/DDBJ whole genome shotgun (WGS) entry which is preliminary data.</text>
</comment>
<keyword evidence="3" id="KW-1185">Reference proteome</keyword>
<dbReference type="AlphaFoldDB" id="A0A1R1HZ06"/>
<feature type="chain" id="PRO_5012819652" description="Lipoprotein SmpA/OmlA domain-containing protein" evidence="1">
    <location>
        <begin position="20"/>
        <end position="171"/>
    </location>
</feature>